<dbReference type="InterPro" id="IPR052035">
    <property type="entry name" value="ZnF_BED_domain_contain"/>
</dbReference>
<evidence type="ECO:0000259" key="6">
    <source>
        <dbReference type="Pfam" id="PF05699"/>
    </source>
</evidence>
<dbReference type="eggNOG" id="KOG1121">
    <property type="taxonomic scope" value="Eukaryota"/>
</dbReference>
<dbReference type="OrthoDB" id="1607513at2759"/>
<accession>A0A1X7VLU2</accession>
<evidence type="ECO:0000256" key="4">
    <source>
        <dbReference type="ARBA" id="ARBA00022833"/>
    </source>
</evidence>
<keyword evidence="5" id="KW-0539">Nucleus</keyword>
<dbReference type="PANTHER" id="PTHR46481">
    <property type="entry name" value="ZINC FINGER BED DOMAIN-CONTAINING PROTEIN 4"/>
    <property type="match status" value="1"/>
</dbReference>
<dbReference type="InterPro" id="IPR008906">
    <property type="entry name" value="HATC_C_dom"/>
</dbReference>
<dbReference type="GO" id="GO:0005634">
    <property type="term" value="C:nucleus"/>
    <property type="evidence" value="ECO:0007669"/>
    <property type="project" value="UniProtKB-SubCell"/>
</dbReference>
<dbReference type="GO" id="GO:0008270">
    <property type="term" value="F:zinc ion binding"/>
    <property type="evidence" value="ECO:0007669"/>
    <property type="project" value="UniProtKB-KW"/>
</dbReference>
<reference evidence="7" key="1">
    <citation type="submission" date="2017-05" db="UniProtKB">
        <authorList>
            <consortium name="EnsemblMetazoa"/>
        </authorList>
    </citation>
    <scope>IDENTIFICATION</scope>
</reference>
<evidence type="ECO:0000256" key="1">
    <source>
        <dbReference type="ARBA" id="ARBA00004123"/>
    </source>
</evidence>
<dbReference type="PANTHER" id="PTHR46481:SF10">
    <property type="entry name" value="ZINC FINGER BED DOMAIN-CONTAINING PROTEIN 39"/>
    <property type="match status" value="1"/>
</dbReference>
<feature type="domain" description="HAT C-terminal dimerisation" evidence="6">
    <location>
        <begin position="132"/>
        <end position="193"/>
    </location>
</feature>
<dbReference type="OMA" id="MIVEEYH"/>
<evidence type="ECO:0000256" key="2">
    <source>
        <dbReference type="ARBA" id="ARBA00022723"/>
    </source>
</evidence>
<dbReference type="SUPFAM" id="SSF53098">
    <property type="entry name" value="Ribonuclease H-like"/>
    <property type="match status" value="2"/>
</dbReference>
<dbReference type="GO" id="GO:0046983">
    <property type="term" value="F:protein dimerization activity"/>
    <property type="evidence" value="ECO:0007669"/>
    <property type="project" value="InterPro"/>
</dbReference>
<sequence>RSTVEEWDIARVTALVHDNAANALNAAELTEWPHFGCVAHTLQLAIKSGLDLPIISRLTAISQNLVGHFKHSVPAMTALKGKQAQLGIQEHHLLQDVTTRWNLTYFLMEHLYLRYSKLNFLMEREAMSSKDELEYFSKEPVLDHNSDPLEWWRKNEERFPTLSKLARKLFCVVATSVPSERVFSVAGNIITKN</sequence>
<dbReference type="InterPro" id="IPR012337">
    <property type="entry name" value="RNaseH-like_sf"/>
</dbReference>
<dbReference type="InParanoid" id="A0A1X7VLU2"/>
<proteinExistence type="predicted"/>
<evidence type="ECO:0000313" key="7">
    <source>
        <dbReference type="EnsemblMetazoa" id="Aqu2.1.40388_001"/>
    </source>
</evidence>
<keyword evidence="4" id="KW-0862">Zinc</keyword>
<dbReference type="AlphaFoldDB" id="A0A1X7VLU2"/>
<evidence type="ECO:0000256" key="3">
    <source>
        <dbReference type="ARBA" id="ARBA00022771"/>
    </source>
</evidence>
<evidence type="ECO:0000256" key="5">
    <source>
        <dbReference type="ARBA" id="ARBA00023242"/>
    </source>
</evidence>
<keyword evidence="3" id="KW-0863">Zinc-finger</keyword>
<dbReference type="EnsemblMetazoa" id="Aqu2.1.40388_001">
    <property type="protein sequence ID" value="Aqu2.1.40388_001"/>
    <property type="gene ID" value="Aqu2.1.40388"/>
</dbReference>
<dbReference type="Pfam" id="PF05699">
    <property type="entry name" value="Dimer_Tnp_hAT"/>
    <property type="match status" value="1"/>
</dbReference>
<comment type="subcellular location">
    <subcellularLocation>
        <location evidence="1">Nucleus</location>
    </subcellularLocation>
</comment>
<name>A0A1X7VLU2_AMPQE</name>
<keyword evidence="2" id="KW-0479">Metal-binding</keyword>
<organism evidence="7">
    <name type="scientific">Amphimedon queenslandica</name>
    <name type="common">Sponge</name>
    <dbReference type="NCBI Taxonomy" id="400682"/>
    <lineage>
        <taxon>Eukaryota</taxon>
        <taxon>Metazoa</taxon>
        <taxon>Porifera</taxon>
        <taxon>Demospongiae</taxon>
        <taxon>Heteroscleromorpha</taxon>
        <taxon>Haplosclerida</taxon>
        <taxon>Niphatidae</taxon>
        <taxon>Amphimedon</taxon>
    </lineage>
</organism>
<protein>
    <recommendedName>
        <fullName evidence="6">HAT C-terminal dimerisation domain-containing protein</fullName>
    </recommendedName>
</protein>